<dbReference type="EMBL" id="AP027370">
    <property type="protein sequence ID" value="BDY13149.1"/>
    <property type="molecule type" value="Genomic_DNA"/>
</dbReference>
<dbReference type="Proteomes" id="UP001321445">
    <property type="component" value="Chromosome"/>
</dbReference>
<protein>
    <recommendedName>
        <fullName evidence="4">Phosphoribosylaminoimidazole synthetase</fullName>
    </recommendedName>
</protein>
<evidence type="ECO:0000256" key="1">
    <source>
        <dbReference type="SAM" id="Phobius"/>
    </source>
</evidence>
<keyword evidence="1" id="KW-1133">Transmembrane helix</keyword>
<proteinExistence type="predicted"/>
<gene>
    <name evidence="2" type="ORF">HCR_14610</name>
</gene>
<sequence length="79" mass="8899">MCAEKVQRILTAIMLGIALMFLAQGAAGDALSFKIGVALQVFIMIMMLVWAFTNFCPSLWFFNKVFGPCKWDKEKSDDE</sequence>
<keyword evidence="1" id="KW-0812">Transmembrane</keyword>
<name>A0ABM8FLH2_9BACT</name>
<accession>A0ABM8FLH2</accession>
<organism evidence="2 3">
    <name type="scientific">Hydrogenimonas cancrithermarum</name>
    <dbReference type="NCBI Taxonomy" id="2993563"/>
    <lineage>
        <taxon>Bacteria</taxon>
        <taxon>Pseudomonadati</taxon>
        <taxon>Campylobacterota</taxon>
        <taxon>Epsilonproteobacteria</taxon>
        <taxon>Campylobacterales</taxon>
        <taxon>Hydrogenimonadaceae</taxon>
        <taxon>Hydrogenimonas</taxon>
    </lineage>
</organism>
<evidence type="ECO:0000313" key="2">
    <source>
        <dbReference type="EMBL" id="BDY13149.1"/>
    </source>
</evidence>
<keyword evidence="3" id="KW-1185">Reference proteome</keyword>
<dbReference type="RefSeq" id="WP_286336118.1">
    <property type="nucleotide sequence ID" value="NZ_AP027370.1"/>
</dbReference>
<feature type="transmembrane region" description="Helical" evidence="1">
    <location>
        <begin position="37"/>
        <end position="62"/>
    </location>
</feature>
<evidence type="ECO:0008006" key="4">
    <source>
        <dbReference type="Google" id="ProtNLM"/>
    </source>
</evidence>
<evidence type="ECO:0000313" key="3">
    <source>
        <dbReference type="Proteomes" id="UP001321445"/>
    </source>
</evidence>
<keyword evidence="1" id="KW-0472">Membrane</keyword>
<reference evidence="2 3" key="1">
    <citation type="submission" date="2023-03" db="EMBL/GenBank/DDBJ databases">
        <title>Description of Hydrogenimonas sp. ISO32.</title>
        <authorList>
            <person name="Mino S."/>
            <person name="Fukazawa S."/>
            <person name="Sawabe T."/>
        </authorList>
    </citation>
    <scope>NUCLEOTIDE SEQUENCE [LARGE SCALE GENOMIC DNA]</scope>
    <source>
        <strain evidence="2 3">ISO32</strain>
    </source>
</reference>